<sequence length="74" mass="8092">MAGSDEQAAQLEADFPGWHIWHSNAGRWWATRTGLVVRRDDLGTGRVMTLDADDAGALREELAAQISLDREVGA</sequence>
<organism evidence="1 2">
    <name type="scientific">Trebonia kvetii</name>
    <dbReference type="NCBI Taxonomy" id="2480626"/>
    <lineage>
        <taxon>Bacteria</taxon>
        <taxon>Bacillati</taxon>
        <taxon>Actinomycetota</taxon>
        <taxon>Actinomycetes</taxon>
        <taxon>Streptosporangiales</taxon>
        <taxon>Treboniaceae</taxon>
        <taxon>Trebonia</taxon>
    </lineage>
</organism>
<gene>
    <name evidence="1" type="ORF">EAS64_29865</name>
</gene>
<dbReference type="EMBL" id="RPFW01000006">
    <property type="protein sequence ID" value="TVZ01680.1"/>
    <property type="molecule type" value="Genomic_DNA"/>
</dbReference>
<evidence type="ECO:0000313" key="1">
    <source>
        <dbReference type="EMBL" id="TVZ01680.1"/>
    </source>
</evidence>
<dbReference type="Proteomes" id="UP000460272">
    <property type="component" value="Unassembled WGS sequence"/>
</dbReference>
<accession>A0A6P2BRW2</accession>
<name>A0A6P2BRW2_9ACTN</name>
<dbReference type="RefSeq" id="WP_145858463.1">
    <property type="nucleotide sequence ID" value="NZ_RPFW01000006.1"/>
</dbReference>
<keyword evidence="2" id="KW-1185">Reference proteome</keyword>
<evidence type="ECO:0000313" key="2">
    <source>
        <dbReference type="Proteomes" id="UP000460272"/>
    </source>
</evidence>
<dbReference type="OrthoDB" id="3537370at2"/>
<comment type="caution">
    <text evidence="1">The sequence shown here is derived from an EMBL/GenBank/DDBJ whole genome shotgun (WGS) entry which is preliminary data.</text>
</comment>
<reference evidence="1 2" key="1">
    <citation type="submission" date="2018-11" db="EMBL/GenBank/DDBJ databases">
        <title>Trebonia kvetii gen.nov., sp.nov., a novel acidophilic actinobacterium, and proposal of the new actinobacterial family Treboniaceae fam. nov.</title>
        <authorList>
            <person name="Rapoport D."/>
            <person name="Sagova-Mareckova M."/>
            <person name="Sedlacek I."/>
            <person name="Provaznik J."/>
            <person name="Kralova S."/>
            <person name="Pavlinic D."/>
            <person name="Benes V."/>
            <person name="Kopecky J."/>
        </authorList>
    </citation>
    <scope>NUCLEOTIDE SEQUENCE [LARGE SCALE GENOMIC DNA]</scope>
    <source>
        <strain evidence="1 2">15Tr583</strain>
    </source>
</reference>
<proteinExistence type="predicted"/>
<dbReference type="AlphaFoldDB" id="A0A6P2BRW2"/>
<protein>
    <submittedName>
        <fullName evidence="1">Uncharacterized protein</fullName>
    </submittedName>
</protein>